<evidence type="ECO:0000313" key="3">
    <source>
        <dbReference type="Proteomes" id="UP000522313"/>
    </source>
</evidence>
<feature type="domain" description="SGNH hydrolase-type esterase" evidence="1">
    <location>
        <begin position="235"/>
        <end position="374"/>
    </location>
</feature>
<dbReference type="RefSeq" id="WP_184503772.1">
    <property type="nucleotide sequence ID" value="NZ_JACHBT010000001.1"/>
</dbReference>
<accession>A0A7X0JAE9</accession>
<dbReference type="SUPFAM" id="SSF52266">
    <property type="entry name" value="SGNH hydrolase"/>
    <property type="match status" value="1"/>
</dbReference>
<dbReference type="InterPro" id="IPR013830">
    <property type="entry name" value="SGNH_hydro"/>
</dbReference>
<protein>
    <recommendedName>
        <fullName evidence="1">SGNH hydrolase-type esterase domain-containing protein</fullName>
    </recommendedName>
</protein>
<reference evidence="2 3" key="1">
    <citation type="submission" date="2020-08" db="EMBL/GenBank/DDBJ databases">
        <title>The Agave Microbiome: Exploring the role of microbial communities in plant adaptations to desert environments.</title>
        <authorList>
            <person name="Partida-Martinez L.P."/>
        </authorList>
    </citation>
    <scope>NUCLEOTIDE SEQUENCE [LARGE SCALE GENOMIC DNA]</scope>
    <source>
        <strain evidence="2 3">AS3.13</strain>
    </source>
</reference>
<dbReference type="Gene3D" id="3.40.50.1110">
    <property type="entry name" value="SGNH hydrolase"/>
    <property type="match status" value="1"/>
</dbReference>
<dbReference type="AlphaFoldDB" id="A0A7X0JAE9"/>
<comment type="caution">
    <text evidence="2">The sequence shown here is derived from an EMBL/GenBank/DDBJ whole genome shotgun (WGS) entry which is preliminary data.</text>
</comment>
<dbReference type="EMBL" id="JACHBT010000001">
    <property type="protein sequence ID" value="MBB6503227.1"/>
    <property type="molecule type" value="Genomic_DNA"/>
</dbReference>
<dbReference type="Pfam" id="PF13472">
    <property type="entry name" value="Lipase_GDSL_2"/>
    <property type="match status" value="1"/>
</dbReference>
<dbReference type="GO" id="GO:0016788">
    <property type="term" value="F:hydrolase activity, acting on ester bonds"/>
    <property type="evidence" value="ECO:0007669"/>
    <property type="project" value="UniProtKB-ARBA"/>
</dbReference>
<dbReference type="CDD" id="cd00229">
    <property type="entry name" value="SGNH_hydrolase"/>
    <property type="match status" value="1"/>
</dbReference>
<evidence type="ECO:0000259" key="1">
    <source>
        <dbReference type="Pfam" id="PF13472"/>
    </source>
</evidence>
<gene>
    <name evidence="2" type="ORF">F4693_000176</name>
</gene>
<sequence length="389" mass="39929">MDGIRVVRGGATRPMMESELLSAAGISIRNLKPSNTLRIRAAMANPNRAALVACLGPSPTAGQSVGGGAAQAVNSWPMQLARMLQAQGIAAGANNFFGDKAGYGQGQTAATFMAGDGRVVLTGTAQPTSFGTVGGNGFVIGTGGAGALVFTPPDPVTKFDIYWRDGSAGQTFSYAVDNGSTTNVASSGTAQVARTTVNAGARGTHALTLSWVAGTPRLVGVHAYDDTGTRREISIFNWGISGVRSAGLLNDTDPNASLLKAWTAIAPDLSILGDWAINDWRQSVPIDTFQANLAAGIAQGKLSGDVIVATPLWDNGTVGLTAQQDAYAAATIATALAADVPVLDLRSAWVSYAAANAAGLYSDTVHPSATGYALEAASWAELFRRLRGI</sequence>
<organism evidence="2 3">
    <name type="scientific">Sphingomonas endophytica</name>
    <dbReference type="NCBI Taxonomy" id="869719"/>
    <lineage>
        <taxon>Bacteria</taxon>
        <taxon>Pseudomonadati</taxon>
        <taxon>Pseudomonadota</taxon>
        <taxon>Alphaproteobacteria</taxon>
        <taxon>Sphingomonadales</taxon>
        <taxon>Sphingomonadaceae</taxon>
        <taxon>Sphingomonas</taxon>
    </lineage>
</organism>
<dbReference type="InterPro" id="IPR036514">
    <property type="entry name" value="SGNH_hydro_sf"/>
</dbReference>
<reference evidence="2 3" key="2">
    <citation type="submission" date="2020-08" db="EMBL/GenBank/DDBJ databases">
        <authorList>
            <person name="Partida-Martinez L."/>
            <person name="Huntemann M."/>
            <person name="Clum A."/>
            <person name="Wang J."/>
            <person name="Palaniappan K."/>
            <person name="Ritter S."/>
            <person name="Chen I.-M."/>
            <person name="Stamatis D."/>
            <person name="Reddy T."/>
            <person name="O'Malley R."/>
            <person name="Daum C."/>
            <person name="Shapiro N."/>
            <person name="Ivanova N."/>
            <person name="Kyrpides N."/>
            <person name="Woyke T."/>
        </authorList>
    </citation>
    <scope>NUCLEOTIDE SEQUENCE [LARGE SCALE GENOMIC DNA]</scope>
    <source>
        <strain evidence="2 3">AS3.13</strain>
    </source>
</reference>
<name>A0A7X0JAE9_9SPHN</name>
<dbReference type="Proteomes" id="UP000522313">
    <property type="component" value="Unassembled WGS sequence"/>
</dbReference>
<proteinExistence type="predicted"/>
<evidence type="ECO:0000313" key="2">
    <source>
        <dbReference type="EMBL" id="MBB6503227.1"/>
    </source>
</evidence>